<dbReference type="eggNOG" id="ENOG502QQB6">
    <property type="taxonomic scope" value="Eukaryota"/>
</dbReference>
<feature type="compositionally biased region" description="Low complexity" evidence="2">
    <location>
        <begin position="667"/>
        <end position="677"/>
    </location>
</feature>
<feature type="compositionally biased region" description="Acidic residues" evidence="2">
    <location>
        <begin position="278"/>
        <end position="307"/>
    </location>
</feature>
<feature type="region of interest" description="Disordered" evidence="2">
    <location>
        <begin position="246"/>
        <end position="428"/>
    </location>
</feature>
<dbReference type="PANTHER" id="PTHR28057:SF1">
    <property type="entry name" value="PROTEIN IFH1-RELATED"/>
    <property type="match status" value="1"/>
</dbReference>
<feature type="compositionally biased region" description="Low complexity" evidence="2">
    <location>
        <begin position="601"/>
        <end position="617"/>
    </location>
</feature>
<name>A7TM59_VANPO</name>
<dbReference type="Pfam" id="PF10380">
    <property type="entry name" value="CRF1"/>
    <property type="match status" value="1"/>
</dbReference>
<evidence type="ECO:0000313" key="4">
    <source>
        <dbReference type="Proteomes" id="UP000000267"/>
    </source>
</evidence>
<feature type="coiled-coil region" evidence="1">
    <location>
        <begin position="885"/>
        <end position="918"/>
    </location>
</feature>
<evidence type="ECO:0000313" key="3">
    <source>
        <dbReference type="EMBL" id="EDO16626.1"/>
    </source>
</evidence>
<reference evidence="3 4" key="1">
    <citation type="journal article" date="2007" name="Proc. Natl. Acad. Sci. U.S.A.">
        <title>Independent sorting-out of thousands of duplicated gene pairs in two yeast species descended from a whole-genome duplication.</title>
        <authorList>
            <person name="Scannell D.R."/>
            <person name="Frank A.C."/>
            <person name="Conant G.C."/>
            <person name="Byrne K.P."/>
            <person name="Woolfit M."/>
            <person name="Wolfe K.H."/>
        </authorList>
    </citation>
    <scope>NUCLEOTIDE SEQUENCE [LARGE SCALE GENOMIC DNA]</scope>
    <source>
        <strain evidence="4">ATCC 22028 / DSM 70294 / BCRC 21397 / CBS 2163 / NBRC 10782 / NRRL Y-8283 / UCD 57-17</strain>
    </source>
</reference>
<feature type="region of interest" description="Disordered" evidence="2">
    <location>
        <begin position="557"/>
        <end position="623"/>
    </location>
</feature>
<evidence type="ECO:0000256" key="2">
    <source>
        <dbReference type="SAM" id="MobiDB-lite"/>
    </source>
</evidence>
<dbReference type="GeneID" id="5544784"/>
<feature type="compositionally biased region" description="Acidic residues" evidence="2">
    <location>
        <begin position="415"/>
        <end position="427"/>
    </location>
</feature>
<organism evidence="4">
    <name type="scientific">Vanderwaltozyma polyspora (strain ATCC 22028 / DSM 70294 / BCRC 21397 / CBS 2163 / NBRC 10782 / NRRL Y-8283 / UCD 57-17)</name>
    <name type="common">Kluyveromyces polysporus</name>
    <dbReference type="NCBI Taxonomy" id="436907"/>
    <lineage>
        <taxon>Eukaryota</taxon>
        <taxon>Fungi</taxon>
        <taxon>Dikarya</taxon>
        <taxon>Ascomycota</taxon>
        <taxon>Saccharomycotina</taxon>
        <taxon>Saccharomycetes</taxon>
        <taxon>Saccharomycetales</taxon>
        <taxon>Saccharomycetaceae</taxon>
        <taxon>Vanderwaltozyma</taxon>
    </lineage>
</organism>
<gene>
    <name evidence="3" type="ORF">Kpol_529p6</name>
</gene>
<dbReference type="GO" id="GO:0005730">
    <property type="term" value="C:nucleolus"/>
    <property type="evidence" value="ECO:0007669"/>
    <property type="project" value="EnsemblFungi"/>
</dbReference>
<proteinExistence type="predicted"/>
<feature type="compositionally biased region" description="Acidic residues" evidence="2">
    <location>
        <begin position="157"/>
        <end position="179"/>
    </location>
</feature>
<dbReference type="STRING" id="436907.A7TM59"/>
<dbReference type="GO" id="GO:0031509">
    <property type="term" value="P:subtelomeric heterochromatin formation"/>
    <property type="evidence" value="ECO:0007669"/>
    <property type="project" value="EnsemblFungi"/>
</dbReference>
<dbReference type="InterPro" id="IPR018837">
    <property type="entry name" value="TF_CRF1/IFH1"/>
</dbReference>
<dbReference type="GO" id="GO:0060963">
    <property type="term" value="P:positive regulation of ribosomal protein gene transcription by RNA polymerase II"/>
    <property type="evidence" value="ECO:0007669"/>
    <property type="project" value="EnsemblFungi"/>
</dbReference>
<feature type="compositionally biased region" description="Acidic residues" evidence="2">
    <location>
        <begin position="347"/>
        <end position="388"/>
    </location>
</feature>
<evidence type="ECO:0008006" key="5">
    <source>
        <dbReference type="Google" id="ProtNLM"/>
    </source>
</evidence>
<dbReference type="RefSeq" id="XP_001644484.1">
    <property type="nucleotide sequence ID" value="XM_001644434.1"/>
</dbReference>
<dbReference type="GO" id="GO:0000781">
    <property type="term" value="C:chromosome, telomeric region"/>
    <property type="evidence" value="ECO:0007669"/>
    <property type="project" value="GOC"/>
</dbReference>
<keyword evidence="1" id="KW-0175">Coiled coil</keyword>
<feature type="region of interest" description="Disordered" evidence="2">
    <location>
        <begin position="61"/>
        <end position="179"/>
    </location>
</feature>
<dbReference type="GO" id="GO:0032545">
    <property type="term" value="C:CURI complex"/>
    <property type="evidence" value="ECO:0007669"/>
    <property type="project" value="EnsemblFungi"/>
</dbReference>
<feature type="compositionally biased region" description="Low complexity" evidence="2">
    <location>
        <begin position="63"/>
        <end position="72"/>
    </location>
</feature>
<evidence type="ECO:0000256" key="1">
    <source>
        <dbReference type="SAM" id="Coils"/>
    </source>
</evidence>
<keyword evidence="4" id="KW-1185">Reference proteome</keyword>
<feature type="compositionally biased region" description="Basic and acidic residues" evidence="2">
    <location>
        <begin position="404"/>
        <end position="414"/>
    </location>
</feature>
<feature type="region of interest" description="Disordered" evidence="2">
    <location>
        <begin position="639"/>
        <end position="722"/>
    </location>
</feature>
<dbReference type="PhylomeDB" id="A7TM59"/>
<dbReference type="FunCoup" id="A7TM59">
    <property type="interactions" value="452"/>
</dbReference>
<feature type="region of interest" description="Disordered" evidence="2">
    <location>
        <begin position="523"/>
        <end position="542"/>
    </location>
</feature>
<feature type="region of interest" description="Disordered" evidence="2">
    <location>
        <begin position="769"/>
        <end position="791"/>
    </location>
</feature>
<dbReference type="InParanoid" id="A7TM59"/>
<feature type="compositionally biased region" description="Acidic residues" evidence="2">
    <location>
        <begin position="130"/>
        <end position="148"/>
    </location>
</feature>
<feature type="compositionally biased region" description="Polar residues" evidence="2">
    <location>
        <begin position="769"/>
        <end position="779"/>
    </location>
</feature>
<protein>
    <recommendedName>
        <fullName evidence="5">Protein IFH1</fullName>
    </recommendedName>
</protein>
<dbReference type="HOGENOM" id="CLU_009986_0_0_1"/>
<dbReference type="Proteomes" id="UP000000267">
    <property type="component" value="Unassembled WGS sequence"/>
</dbReference>
<accession>A7TM59</accession>
<dbReference type="GO" id="GO:0000785">
    <property type="term" value="C:chromatin"/>
    <property type="evidence" value="ECO:0007669"/>
    <property type="project" value="EnsemblFungi"/>
</dbReference>
<feature type="region of interest" description="Disordered" evidence="2">
    <location>
        <begin position="1"/>
        <end position="40"/>
    </location>
</feature>
<dbReference type="GO" id="GO:0042790">
    <property type="term" value="P:nucleolar large rRNA transcription by RNA polymerase I"/>
    <property type="evidence" value="ECO:0007669"/>
    <property type="project" value="EnsemblFungi"/>
</dbReference>
<dbReference type="OrthoDB" id="4047468at2759"/>
<dbReference type="KEGG" id="vpo:Kpol_529p6"/>
<sequence length="1076" mass="120612">MAGKHSPQKKGIDLSQRNTTSGKLLGNLKKLQDQVPTGSKTLPKMAASAIVGERPRRFSLIYSSDSSLSDVSDGGERMDIKNKSGKIFKNPSLNKNKKLKDNSMGKVSKLIRNPNEKIDEENNDGNGNGNDDENENENENDEGTESSDYDVFVSSDSDSDVDDDDDDDDIDSDSSSEDENIDFVKLTAQRKKKALQALSAIKRGSTNLLQNSSQNNDTDDIKNVIDHKDNSGININTNANNINININNNNNNNSHDHSNIDDDDDDNLHNTSVKDDSSDIDTSESESESESESIEEDIGEEVQEEKEIEIPKSKATNGIDELHVPTFSDSEESDYNIDQEAYFNAINDDDQNDIDEIDTGIETGEDDIPLLQEEEQIIMEELENDSDLSFDGSIHAEGSDPDDERNVTRKSNRDNDEEDDEYDDEFDMPFYEDPKFASLYYYEDGNAPRLGLSTSLPLLLNDEKILKFRKKQAKKMERKEHIKRRRLLKSSKVAIKNGSKTPALDNGEEYIFGVFFQSDEEDSHSGSNGKLKGETPSGSISFKKNLSLESPLRHLESTSSVKNGYLSSDDENKNILLDEAHIPSDDDDESTNANDGKKTKSSSTFSDDSDSSSEGFSIELDDDDDDISLTNVFIDIDDLDPDSFYFQNDEDEEEDDDDVYKYYHNGSSSDSDILSDSTDMDTDNKIKQETEIVEYIDDESTDEDDNLPPPTSRSKSMSTKAKEVVGANVVGLRPPKLGTWETNSKPFSIIDGLSTKSLYPLIQEHQQLMQERANSQSPELDSHDDVVTPNGDELTLNELLNMSELDDNEDEDDHENGISPKVPNIEQPVATSNWYDKPRVPLSAFRNKGVNSELEDEYLIPVHSTKKFPIGYIGGERTRRKIDRMKEFQRKENEKRRKIKKKKKLLKLKREQERKEKEQSLIGNELEGTKLEDPISLVGTQDDATKTTIKSVGLDEINEILGKDNSSILEINSHLDDLNGDDIDIDIDMDIDGKDILDSKDIDILTSLTAPVPLEDLGTTGTSFWRRRQSIVEAAEENMRFTKNGLFSESALADIEGILEDGQSSTNAFELNEVLQ</sequence>
<feature type="compositionally biased region" description="Acidic residues" evidence="2">
    <location>
        <begin position="648"/>
        <end position="658"/>
    </location>
</feature>
<feature type="compositionally biased region" description="Basic and acidic residues" evidence="2">
    <location>
        <begin position="570"/>
        <end position="584"/>
    </location>
</feature>
<feature type="compositionally biased region" description="Acidic residues" evidence="2">
    <location>
        <begin position="691"/>
        <end position="706"/>
    </location>
</feature>
<dbReference type="OMA" id="KLGTWET"/>
<dbReference type="EMBL" id="DS480420">
    <property type="protein sequence ID" value="EDO16626.1"/>
    <property type="molecule type" value="Genomic_DNA"/>
</dbReference>
<dbReference type="GO" id="GO:0003713">
    <property type="term" value="F:transcription coactivator activity"/>
    <property type="evidence" value="ECO:0007669"/>
    <property type="project" value="EnsemblFungi"/>
</dbReference>
<dbReference type="AlphaFoldDB" id="A7TM59"/>
<feature type="compositionally biased region" description="Polar residues" evidence="2">
    <location>
        <begin position="557"/>
        <end position="566"/>
    </location>
</feature>
<dbReference type="PANTHER" id="PTHR28057">
    <property type="entry name" value="PROTEIN IFH1-RELATED"/>
    <property type="match status" value="1"/>
</dbReference>